<dbReference type="InterPro" id="IPR001466">
    <property type="entry name" value="Beta-lactam-related"/>
</dbReference>
<dbReference type="SUPFAM" id="SSF56601">
    <property type="entry name" value="beta-lactamase/transpeptidase-like"/>
    <property type="match status" value="1"/>
</dbReference>
<name>A0A0W0Y458_9GAMM</name>
<dbReference type="PATRIC" id="fig|45073.5.peg.660"/>
<keyword evidence="3" id="KW-0378">Hydrolase</keyword>
<dbReference type="EC" id="3.4.16.4" evidence="3"/>
<accession>A0A0W0Y458</accession>
<dbReference type="STRING" id="45073.Lqui_0627"/>
<dbReference type="EMBL" id="LNYS01000006">
    <property type="protein sequence ID" value="KTD51783.1"/>
    <property type="molecule type" value="Genomic_DNA"/>
</dbReference>
<dbReference type="GO" id="GO:0009002">
    <property type="term" value="F:serine-type D-Ala-D-Ala carboxypeptidase activity"/>
    <property type="evidence" value="ECO:0007669"/>
    <property type="project" value="UniProtKB-EC"/>
</dbReference>
<keyword evidence="3" id="KW-0121">Carboxypeptidase</keyword>
<gene>
    <name evidence="3" type="ORF">Lqui_0627</name>
</gene>
<dbReference type="InterPro" id="IPR050491">
    <property type="entry name" value="AmpC-like"/>
</dbReference>
<evidence type="ECO:0000256" key="1">
    <source>
        <dbReference type="SAM" id="SignalP"/>
    </source>
</evidence>
<evidence type="ECO:0000259" key="2">
    <source>
        <dbReference type="Pfam" id="PF00144"/>
    </source>
</evidence>
<comment type="caution">
    <text evidence="3">The sequence shown here is derived from an EMBL/GenBank/DDBJ whole genome shotgun (WGS) entry which is preliminary data.</text>
</comment>
<dbReference type="Proteomes" id="UP000054618">
    <property type="component" value="Unassembled WGS sequence"/>
</dbReference>
<evidence type="ECO:0000313" key="3">
    <source>
        <dbReference type="EMBL" id="KTD51783.1"/>
    </source>
</evidence>
<dbReference type="PANTHER" id="PTHR46825">
    <property type="entry name" value="D-ALANYL-D-ALANINE-CARBOXYPEPTIDASE/ENDOPEPTIDASE AMPH"/>
    <property type="match status" value="1"/>
</dbReference>
<keyword evidence="1" id="KW-0732">Signal</keyword>
<reference evidence="3 4" key="1">
    <citation type="submission" date="2015-11" db="EMBL/GenBank/DDBJ databases">
        <title>Genomic analysis of 38 Legionella species identifies large and diverse effector repertoires.</title>
        <authorList>
            <person name="Burstein D."/>
            <person name="Amaro F."/>
            <person name="Zusman T."/>
            <person name="Lifshitz Z."/>
            <person name="Cohen O."/>
            <person name="Gilbert J.A."/>
            <person name="Pupko T."/>
            <person name="Shuman H.A."/>
            <person name="Segal G."/>
        </authorList>
    </citation>
    <scope>NUCLEOTIDE SEQUENCE [LARGE SCALE GENOMIC DNA]</scope>
    <source>
        <strain evidence="3 4">CDC#1442-AUS-E</strain>
    </source>
</reference>
<feature type="domain" description="Beta-lactamase-related" evidence="2">
    <location>
        <begin position="28"/>
        <end position="347"/>
    </location>
</feature>
<dbReference type="Gene3D" id="3.40.710.10">
    <property type="entry name" value="DD-peptidase/beta-lactamase superfamily"/>
    <property type="match status" value="1"/>
</dbReference>
<dbReference type="OrthoDB" id="9799367at2"/>
<evidence type="ECO:0000313" key="4">
    <source>
        <dbReference type="Proteomes" id="UP000054618"/>
    </source>
</evidence>
<feature type="signal peptide" evidence="1">
    <location>
        <begin position="1"/>
        <end position="20"/>
    </location>
</feature>
<proteinExistence type="predicted"/>
<sequence length="355" mass="39443">MSYVRTFILLLLTASKPLFALSALEAKIDSMVQTAMQENHIPGLALAVVQNGQPLLIKGYGNAQLKPSRPVSTKTLFAIGSISKVYTAFAIMKLVQEGKVGLDDSILKYLPKAPAAWRAVTIRELLSHTSGIPQHQGPHLPWQRVWQQLTKRPMQFAPGTNTRYNNFGFIVLGRVIEQVSGQSLASYFQTIIFNPLNLSQTGFPATLNPPGLADGFHFVNGKYVPAPNRKPWQQMWGSGGIVSNIEDMAKWDMAMSAGKILSPQTYLQMWRPVTLINGQPSGRNGLFWSLGWQVSYRNNKLVAQKDGAIRGYSSFIIRHIDDQVSIILLTNTNKVRLPRLAKQIFQAVKGIETTQ</sequence>
<dbReference type="PANTHER" id="PTHR46825:SF9">
    <property type="entry name" value="BETA-LACTAMASE-RELATED DOMAIN-CONTAINING PROTEIN"/>
    <property type="match status" value="1"/>
</dbReference>
<protein>
    <submittedName>
        <fullName evidence="3">Beta-lactamase</fullName>
        <ecNumber evidence="3">3.4.16.4</ecNumber>
    </submittedName>
</protein>
<keyword evidence="3" id="KW-0645">Protease</keyword>
<dbReference type="RefSeq" id="WP_058506735.1">
    <property type="nucleotide sequence ID" value="NZ_CAAAIK010000027.1"/>
</dbReference>
<feature type="chain" id="PRO_5006917262" evidence="1">
    <location>
        <begin position="21"/>
        <end position="355"/>
    </location>
</feature>
<dbReference type="AlphaFoldDB" id="A0A0W0Y458"/>
<dbReference type="Pfam" id="PF00144">
    <property type="entry name" value="Beta-lactamase"/>
    <property type="match status" value="1"/>
</dbReference>
<keyword evidence="4" id="KW-1185">Reference proteome</keyword>
<dbReference type="InterPro" id="IPR012338">
    <property type="entry name" value="Beta-lactam/transpept-like"/>
</dbReference>
<organism evidence="3 4">
    <name type="scientific">Legionella quinlivanii</name>
    <dbReference type="NCBI Taxonomy" id="45073"/>
    <lineage>
        <taxon>Bacteria</taxon>
        <taxon>Pseudomonadati</taxon>
        <taxon>Pseudomonadota</taxon>
        <taxon>Gammaproteobacteria</taxon>
        <taxon>Legionellales</taxon>
        <taxon>Legionellaceae</taxon>
        <taxon>Legionella</taxon>
    </lineage>
</organism>